<gene>
    <name evidence="3" type="ORF">Moror_4152</name>
</gene>
<keyword evidence="4" id="KW-1185">Reference proteome</keyword>
<organism evidence="3 4">
    <name type="scientific">Moniliophthora roreri (strain MCA 2997)</name>
    <name type="common">Cocoa frosty pod rot fungus</name>
    <name type="synonym">Crinipellis roreri</name>
    <dbReference type="NCBI Taxonomy" id="1381753"/>
    <lineage>
        <taxon>Eukaryota</taxon>
        <taxon>Fungi</taxon>
        <taxon>Dikarya</taxon>
        <taxon>Basidiomycota</taxon>
        <taxon>Agaricomycotina</taxon>
        <taxon>Agaricomycetes</taxon>
        <taxon>Agaricomycetidae</taxon>
        <taxon>Agaricales</taxon>
        <taxon>Marasmiineae</taxon>
        <taxon>Marasmiaceae</taxon>
        <taxon>Moniliophthora</taxon>
    </lineage>
</organism>
<dbReference type="Proteomes" id="UP000017559">
    <property type="component" value="Unassembled WGS sequence"/>
</dbReference>
<feature type="chain" id="PRO_5004711675" evidence="2">
    <location>
        <begin position="27"/>
        <end position="350"/>
    </location>
</feature>
<evidence type="ECO:0000256" key="1">
    <source>
        <dbReference type="SAM" id="MobiDB-lite"/>
    </source>
</evidence>
<reference evidence="3 4" key="1">
    <citation type="journal article" date="2014" name="BMC Genomics">
        <title>Genome and secretome analysis of the hemibiotrophic fungal pathogen, Moniliophthora roreri, which causes frosty pod rot disease of cacao: mechanisms of the biotrophic and necrotrophic phases.</title>
        <authorList>
            <person name="Meinhardt L.W."/>
            <person name="Costa G.G.L."/>
            <person name="Thomazella D.P.T."/>
            <person name="Teixeira P.J.P.L."/>
            <person name="Carazzolle M.F."/>
            <person name="Schuster S.C."/>
            <person name="Carlson J.E."/>
            <person name="Guiltinan M.J."/>
            <person name="Mieczkowski P."/>
            <person name="Farmer A."/>
            <person name="Ramaraj T."/>
            <person name="Crozier J."/>
            <person name="Davis R.E."/>
            <person name="Shao J."/>
            <person name="Melnick R.L."/>
            <person name="Pereira G.A.G."/>
            <person name="Bailey B.A."/>
        </authorList>
    </citation>
    <scope>NUCLEOTIDE SEQUENCE [LARGE SCALE GENOMIC DNA]</scope>
    <source>
        <strain evidence="3 4">MCA 2997</strain>
    </source>
</reference>
<comment type="caution">
    <text evidence="3">The sequence shown here is derived from an EMBL/GenBank/DDBJ whole genome shotgun (WGS) entry which is preliminary data.</text>
</comment>
<dbReference type="HOGENOM" id="CLU_792471_0_0_1"/>
<proteinExistence type="predicted"/>
<feature type="region of interest" description="Disordered" evidence="1">
    <location>
        <begin position="221"/>
        <end position="242"/>
    </location>
</feature>
<sequence>MQFKFSTLTSAIIAALCVANVVGASALPDVEVVSRKELLDWIATTDANLTFVGEPLEKRAALNTMVVYCSQRTQNVCGGFCTVYNGNAACLDAPNTVCLRATTNVGFCDRGGCGGSCNQYSTCGTRLDGGFCYTPGTRSINNKATIAHSGISVTIRSNLNTLRRHLPAQDDFSRLRAMGNYKYSENDFLSISDSHCRLGERVVVTPFARERVQEAVCHATPFQKARHRQSPDKAGKHKPTSNNRRIVAVTLQSVKPASDPKTRKASPTFLRAEPAYKRTFLELWVDKRTSRLTRFRYPGAMWIPFPYDDGLKSFHLIQKLKVSSKVSFIGFMGPTVFGPTSRCQCATKDV</sequence>
<evidence type="ECO:0000313" key="4">
    <source>
        <dbReference type="Proteomes" id="UP000017559"/>
    </source>
</evidence>
<name>V2WV28_MONRO</name>
<keyword evidence="2" id="KW-0732">Signal</keyword>
<dbReference type="EMBL" id="AWSO01000420">
    <property type="protein sequence ID" value="ESK90688.1"/>
    <property type="molecule type" value="Genomic_DNA"/>
</dbReference>
<protein>
    <submittedName>
        <fullName evidence="3">Uncharacterized protein</fullName>
    </submittedName>
</protein>
<evidence type="ECO:0000313" key="3">
    <source>
        <dbReference type="EMBL" id="ESK90688.1"/>
    </source>
</evidence>
<evidence type="ECO:0000256" key="2">
    <source>
        <dbReference type="SAM" id="SignalP"/>
    </source>
</evidence>
<dbReference type="KEGG" id="mrr:Moror_4152"/>
<dbReference type="OrthoDB" id="2985022at2759"/>
<accession>V2WV28</accession>
<feature type="signal peptide" evidence="2">
    <location>
        <begin position="1"/>
        <end position="26"/>
    </location>
</feature>
<dbReference type="AlphaFoldDB" id="V2WV28"/>